<dbReference type="SMART" id="SM00706">
    <property type="entry name" value="TECPR"/>
    <property type="match status" value="4"/>
</dbReference>
<comment type="similarity">
    <text evidence="2">Belongs to the tectonin family.</text>
</comment>
<evidence type="ECO:0008006" key="5">
    <source>
        <dbReference type="Google" id="ProtNLM"/>
    </source>
</evidence>
<organism evidence="3 4">
    <name type="scientific">Hucho hucho</name>
    <name type="common">huchen</name>
    <dbReference type="NCBI Taxonomy" id="62062"/>
    <lineage>
        <taxon>Eukaryota</taxon>
        <taxon>Metazoa</taxon>
        <taxon>Chordata</taxon>
        <taxon>Craniata</taxon>
        <taxon>Vertebrata</taxon>
        <taxon>Euteleostomi</taxon>
        <taxon>Actinopterygii</taxon>
        <taxon>Neopterygii</taxon>
        <taxon>Teleostei</taxon>
        <taxon>Protacanthopterygii</taxon>
        <taxon>Salmoniformes</taxon>
        <taxon>Salmonidae</taxon>
        <taxon>Salmoninae</taxon>
        <taxon>Hucho</taxon>
    </lineage>
</organism>
<dbReference type="PANTHER" id="PTHR23250:SF3">
    <property type="entry name" value="FISH-EGG LECTIN-LIKE ISOFORM X1-RELATED"/>
    <property type="match status" value="1"/>
</dbReference>
<dbReference type="PANTHER" id="PTHR23250">
    <property type="entry name" value="DYSFERLIN-RELATED"/>
    <property type="match status" value="1"/>
</dbReference>
<dbReference type="GO" id="GO:0030246">
    <property type="term" value="F:carbohydrate binding"/>
    <property type="evidence" value="ECO:0007669"/>
    <property type="project" value="UniProtKB-KW"/>
</dbReference>
<dbReference type="InterPro" id="IPR051513">
    <property type="entry name" value="Tectonin_beta-prop"/>
</dbReference>
<dbReference type="Pfam" id="PF19193">
    <property type="entry name" value="Tectonin"/>
    <property type="match status" value="1"/>
</dbReference>
<reference evidence="4" key="1">
    <citation type="submission" date="2018-06" db="EMBL/GenBank/DDBJ databases">
        <title>Genome assembly of Danube salmon.</title>
        <authorList>
            <person name="Macqueen D.J."/>
            <person name="Gundappa M.K."/>
        </authorList>
    </citation>
    <scope>NUCLEOTIDE SEQUENCE [LARGE SCALE GENOMIC DNA]</scope>
</reference>
<keyword evidence="1" id="KW-0430">Lectin</keyword>
<accession>A0A4W5PG66</accession>
<reference evidence="3" key="3">
    <citation type="submission" date="2025-09" db="UniProtKB">
        <authorList>
            <consortium name="Ensembl"/>
        </authorList>
    </citation>
    <scope>IDENTIFICATION</scope>
</reference>
<dbReference type="GeneTree" id="ENSGT00510000047886"/>
<dbReference type="Ensembl" id="ENSHHUT00000065763.1">
    <property type="protein sequence ID" value="ENSHHUP00000063616.1"/>
    <property type="gene ID" value="ENSHHUG00000037576.1"/>
</dbReference>
<sequence length="300" mass="32373">MRGGGKGIKCVTLSLVQFKHYMGPPITTLSNSSTNMPPAKYSRDIMRATAAVLLVLCLLTIGHAWDCQIVVDIKNLMQIDAGLGQVVATDTSQIPYYLVGDEWVRLPGSLRHITVGPAGIWGVNNGNLMFKYVAGNWVQMATGAKQLDAGGAVFLVGDNIDDTPWCLSRSASLGFMGPDSPLRGIMLPGAVKYSSCGPFGCWAVNKNDDIYLMSLNQDCQNNGWSHIDGKLSMIEVATDGSVFGVNSAGQVYTRDGITASKPDGTGWRIVPMYMPIKHVTYDLGRLWVVSNSGFTMVCTH</sequence>
<proteinExistence type="inferred from homology"/>
<dbReference type="AlphaFoldDB" id="A0A4W5PG66"/>
<evidence type="ECO:0000256" key="1">
    <source>
        <dbReference type="ARBA" id="ARBA00022734"/>
    </source>
</evidence>
<reference evidence="3" key="2">
    <citation type="submission" date="2025-08" db="UniProtKB">
        <authorList>
            <consortium name="Ensembl"/>
        </authorList>
    </citation>
    <scope>IDENTIFICATION</scope>
</reference>
<evidence type="ECO:0000256" key="2">
    <source>
        <dbReference type="ARBA" id="ARBA00038331"/>
    </source>
</evidence>
<evidence type="ECO:0000313" key="4">
    <source>
        <dbReference type="Proteomes" id="UP000314982"/>
    </source>
</evidence>
<keyword evidence="4" id="KW-1185">Reference proteome</keyword>
<dbReference type="InterPro" id="IPR006624">
    <property type="entry name" value="Beta-propeller_rpt_TECPR"/>
</dbReference>
<evidence type="ECO:0000313" key="3">
    <source>
        <dbReference type="Ensembl" id="ENSHHUP00000063616.1"/>
    </source>
</evidence>
<name>A0A4W5PG66_9TELE</name>
<protein>
    <recommendedName>
        <fullName evidence="5">Fish-egg lectin-like</fullName>
    </recommendedName>
</protein>
<dbReference type="Proteomes" id="UP000314982">
    <property type="component" value="Unassembled WGS sequence"/>
</dbReference>